<dbReference type="KEGG" id="aol:S58_60460"/>
<dbReference type="EMBL" id="AP012603">
    <property type="protein sequence ID" value="BAM92022.1"/>
    <property type="molecule type" value="Genomic_DNA"/>
</dbReference>
<reference evidence="2 3" key="1">
    <citation type="journal article" date="2013" name="Appl. Environ. Microbiol.">
        <title>Genome analysis suggests that the soil oligotrophic bacterium Agromonas oligotrophica (Bradyrhizobium oligotrophicum) is a nitrogen-fixing symbiont of Aeschynomene indica.</title>
        <authorList>
            <person name="Okubo T."/>
            <person name="Fukushima S."/>
            <person name="Itakura M."/>
            <person name="Oshima K."/>
            <person name="Longtonglang A."/>
            <person name="Teaumroong N."/>
            <person name="Mitsui H."/>
            <person name="Hattori M."/>
            <person name="Hattori R."/>
            <person name="Hattori T."/>
            <person name="Minamisawa K."/>
        </authorList>
    </citation>
    <scope>NUCLEOTIDE SEQUENCE [LARGE SCALE GENOMIC DNA]</scope>
    <source>
        <strain evidence="2 3">S58</strain>
    </source>
</reference>
<evidence type="ECO:0000313" key="2">
    <source>
        <dbReference type="EMBL" id="BAM92022.1"/>
    </source>
</evidence>
<feature type="region of interest" description="Disordered" evidence="1">
    <location>
        <begin position="1"/>
        <end position="33"/>
    </location>
</feature>
<sequence>MAIKPPSFEERERTTACDKQLSLRPPAPLGDMNTISVRQPAIDRKSIISDDDARIAHRRICQLPSSTPAKASLSFASAVWS</sequence>
<organism evidence="2 3">
    <name type="scientific">Bradyrhizobium oligotrophicum S58</name>
    <dbReference type="NCBI Taxonomy" id="1245469"/>
    <lineage>
        <taxon>Bacteria</taxon>
        <taxon>Pseudomonadati</taxon>
        <taxon>Pseudomonadota</taxon>
        <taxon>Alphaproteobacteria</taxon>
        <taxon>Hyphomicrobiales</taxon>
        <taxon>Nitrobacteraceae</taxon>
        <taxon>Bradyrhizobium</taxon>
    </lineage>
</organism>
<proteinExistence type="predicted"/>
<evidence type="ECO:0000256" key="1">
    <source>
        <dbReference type="SAM" id="MobiDB-lite"/>
    </source>
</evidence>
<keyword evidence="3" id="KW-1185">Reference proteome</keyword>
<dbReference type="AlphaFoldDB" id="M4ZDW9"/>
<protein>
    <submittedName>
        <fullName evidence="2">Uncharacterized protein</fullName>
    </submittedName>
</protein>
<feature type="compositionally biased region" description="Basic and acidic residues" evidence="1">
    <location>
        <begin position="7"/>
        <end position="16"/>
    </location>
</feature>
<evidence type="ECO:0000313" key="3">
    <source>
        <dbReference type="Proteomes" id="UP000011841"/>
    </source>
</evidence>
<dbReference type="HOGENOM" id="CLU_2567108_0_0_5"/>
<gene>
    <name evidence="2" type="ORF">S58_60460</name>
</gene>
<accession>M4ZDW9</accession>
<name>M4ZDW9_9BRAD</name>
<dbReference type="Proteomes" id="UP000011841">
    <property type="component" value="Chromosome"/>
</dbReference>